<dbReference type="InterPro" id="IPR001304">
    <property type="entry name" value="C-type_lectin-like"/>
</dbReference>
<reference evidence="4" key="1">
    <citation type="submission" date="2012-01" db="EMBL/GenBank/DDBJ databases">
        <title>The Genome Sequence of Oreochromis niloticus (Nile Tilapia).</title>
        <authorList>
            <consortium name="Broad Institute Genome Assembly Team"/>
            <consortium name="Broad Institute Sequencing Platform"/>
            <person name="Di Palma F."/>
            <person name="Johnson J."/>
            <person name="Lander E.S."/>
            <person name="Lindblad-Toh K."/>
        </authorList>
    </citation>
    <scope>NUCLEOTIDE SEQUENCE [LARGE SCALE GENOMIC DNA]</scope>
</reference>
<evidence type="ECO:0000259" key="2">
    <source>
        <dbReference type="PROSITE" id="PS50041"/>
    </source>
</evidence>
<dbReference type="InterPro" id="IPR018378">
    <property type="entry name" value="C-type_lectin_CS"/>
</dbReference>
<accession>A0A669BX91</accession>
<dbReference type="Ensembl" id="ENSONIT00000058693.1">
    <property type="protein sequence ID" value="ENSONIP00000039061.1"/>
    <property type="gene ID" value="ENSONIG00000036037.1"/>
</dbReference>
<dbReference type="InterPro" id="IPR016186">
    <property type="entry name" value="C-type_lectin-like/link_sf"/>
</dbReference>
<reference evidence="3" key="3">
    <citation type="submission" date="2025-09" db="UniProtKB">
        <authorList>
            <consortium name="Ensembl"/>
        </authorList>
    </citation>
    <scope>IDENTIFICATION</scope>
</reference>
<name>A0A669BX91_ORENI</name>
<reference evidence="3" key="2">
    <citation type="submission" date="2025-08" db="UniProtKB">
        <authorList>
            <consortium name="Ensembl"/>
        </authorList>
    </citation>
    <scope>IDENTIFICATION</scope>
</reference>
<dbReference type="Proteomes" id="UP000005207">
    <property type="component" value="Linkage group LG6"/>
</dbReference>
<dbReference type="Pfam" id="PF00059">
    <property type="entry name" value="Lectin_C"/>
    <property type="match status" value="1"/>
</dbReference>
<evidence type="ECO:0000256" key="1">
    <source>
        <dbReference type="ARBA" id="ARBA00023157"/>
    </source>
</evidence>
<evidence type="ECO:0000313" key="4">
    <source>
        <dbReference type="Proteomes" id="UP000005207"/>
    </source>
</evidence>
<dbReference type="InterPro" id="IPR016187">
    <property type="entry name" value="CTDL_fold"/>
</dbReference>
<evidence type="ECO:0000313" key="3">
    <source>
        <dbReference type="Ensembl" id="ENSONIP00000039061.1"/>
    </source>
</evidence>
<keyword evidence="1" id="KW-1015">Disulfide bond</keyword>
<feature type="domain" description="C-type lectin" evidence="2">
    <location>
        <begin position="5"/>
        <end position="59"/>
    </location>
</feature>
<proteinExistence type="predicted"/>
<sequence>TVNSWFNRGATLTFFSFRYWRTGEPNSLGDEDCGVMAASDEENCWNDANCRDENFWICEKMVDQ</sequence>
<dbReference type="InParanoid" id="A0A669BX91"/>
<dbReference type="OMA" id="EMKVWND"/>
<dbReference type="PROSITE" id="PS50041">
    <property type="entry name" value="C_TYPE_LECTIN_2"/>
    <property type="match status" value="1"/>
</dbReference>
<organism evidence="3 4">
    <name type="scientific">Oreochromis niloticus</name>
    <name type="common">Nile tilapia</name>
    <name type="synonym">Tilapia nilotica</name>
    <dbReference type="NCBI Taxonomy" id="8128"/>
    <lineage>
        <taxon>Eukaryota</taxon>
        <taxon>Metazoa</taxon>
        <taxon>Chordata</taxon>
        <taxon>Craniata</taxon>
        <taxon>Vertebrata</taxon>
        <taxon>Euteleostomi</taxon>
        <taxon>Actinopterygii</taxon>
        <taxon>Neopterygii</taxon>
        <taxon>Teleostei</taxon>
        <taxon>Neoteleostei</taxon>
        <taxon>Acanthomorphata</taxon>
        <taxon>Ovalentaria</taxon>
        <taxon>Cichlomorphae</taxon>
        <taxon>Cichliformes</taxon>
        <taxon>Cichlidae</taxon>
        <taxon>African cichlids</taxon>
        <taxon>Pseudocrenilabrinae</taxon>
        <taxon>Oreochromini</taxon>
        <taxon>Oreochromis</taxon>
    </lineage>
</organism>
<dbReference type="SUPFAM" id="SSF56436">
    <property type="entry name" value="C-type lectin-like"/>
    <property type="match status" value="1"/>
</dbReference>
<dbReference type="Gene3D" id="3.10.100.10">
    <property type="entry name" value="Mannose-Binding Protein A, subunit A"/>
    <property type="match status" value="1"/>
</dbReference>
<dbReference type="AlphaFoldDB" id="A0A669BX91"/>
<dbReference type="PROSITE" id="PS00615">
    <property type="entry name" value="C_TYPE_LECTIN_1"/>
    <property type="match status" value="1"/>
</dbReference>
<protein>
    <recommendedName>
        <fullName evidence="2">C-type lectin domain-containing protein</fullName>
    </recommendedName>
</protein>
<keyword evidence="4" id="KW-1185">Reference proteome</keyword>